<dbReference type="NCBIfam" id="TIGR02145">
    <property type="entry name" value="Fib_succ_major"/>
    <property type="match status" value="1"/>
</dbReference>
<sequence>MKTKRLKFLRCLKKVHITNQLRQSAARGNNFVKLLIIMSGFLATCNVPGTLKDIDGNIYHTVKIGNQIWMAENLRTTHFSNGNPISQISNNKAWERSTAPAFCFYDNDKEKGKTYGPLYNWYAVNDSRGLAPKGWHIPTKMELDTLLKNTIGSDTLAAAFLKEPGNKHWLPAIMETVGASGFNALPAGYRHRDGSFHSLKSNTYFWTGNFTFELYNWSSRLFYGFADVDRELYYRQYGFSVRCIKD</sequence>
<dbReference type="HOGENOM" id="CLU_042629_0_0_10"/>
<organism evidence="2 3">
    <name type="scientific">Mucilaginibacter paludis DSM 18603</name>
    <dbReference type="NCBI Taxonomy" id="714943"/>
    <lineage>
        <taxon>Bacteria</taxon>
        <taxon>Pseudomonadati</taxon>
        <taxon>Bacteroidota</taxon>
        <taxon>Sphingobacteriia</taxon>
        <taxon>Sphingobacteriales</taxon>
        <taxon>Sphingobacteriaceae</taxon>
        <taxon>Mucilaginibacter</taxon>
    </lineage>
</organism>
<dbReference type="Proteomes" id="UP000002774">
    <property type="component" value="Chromosome"/>
</dbReference>
<proteinExistence type="predicted"/>
<dbReference type="eggNOG" id="COG4704">
    <property type="taxonomic scope" value="Bacteria"/>
</dbReference>
<accession>H1YIV8</accession>
<reference evidence="2" key="1">
    <citation type="submission" date="2011-09" db="EMBL/GenBank/DDBJ databases">
        <title>The permanent draft genome of Mucilaginibacter paludis DSM 18603.</title>
        <authorList>
            <consortium name="US DOE Joint Genome Institute (JGI-PGF)"/>
            <person name="Lucas S."/>
            <person name="Han J."/>
            <person name="Lapidus A."/>
            <person name="Bruce D."/>
            <person name="Goodwin L."/>
            <person name="Pitluck S."/>
            <person name="Peters L."/>
            <person name="Kyrpides N."/>
            <person name="Mavromatis K."/>
            <person name="Ivanova N."/>
            <person name="Mikhailova N."/>
            <person name="Held B."/>
            <person name="Detter J.C."/>
            <person name="Tapia R."/>
            <person name="Han C."/>
            <person name="Land M."/>
            <person name="Hauser L."/>
            <person name="Markowitz V."/>
            <person name="Cheng J.-F."/>
            <person name="Hugenholtz P."/>
            <person name="Woyke T."/>
            <person name="Wu D."/>
            <person name="Tindall B."/>
            <person name="Brambilla E."/>
            <person name="Klenk H.-P."/>
            <person name="Eisen J.A."/>
        </authorList>
    </citation>
    <scope>NUCLEOTIDE SEQUENCE [LARGE SCALE GENOMIC DNA]</scope>
    <source>
        <strain evidence="2">DSM 18603</strain>
    </source>
</reference>
<dbReference type="Pfam" id="PF09603">
    <property type="entry name" value="Fib_succ_major"/>
    <property type="match status" value="1"/>
</dbReference>
<gene>
    <name evidence="2" type="ORF">Mucpa_3555</name>
</gene>
<name>H1YIV8_9SPHI</name>
<evidence type="ECO:0000259" key="1">
    <source>
        <dbReference type="Pfam" id="PF09603"/>
    </source>
</evidence>
<dbReference type="InterPro" id="IPR011871">
    <property type="entry name" value="Fib_succ_major"/>
</dbReference>
<dbReference type="STRING" id="714943.Mucpa_3555"/>
<dbReference type="AlphaFoldDB" id="H1YIV8"/>
<feature type="domain" description="Fibrobacter succinogenes major paralogous" evidence="1">
    <location>
        <begin position="62"/>
        <end position="245"/>
    </location>
</feature>
<dbReference type="OrthoDB" id="9805760at2"/>
<keyword evidence="3" id="KW-1185">Reference proteome</keyword>
<evidence type="ECO:0000313" key="3">
    <source>
        <dbReference type="Proteomes" id="UP000002774"/>
    </source>
</evidence>
<dbReference type="RefSeq" id="WP_008508184.1">
    <property type="nucleotide sequence ID" value="NZ_CM001403.1"/>
</dbReference>
<evidence type="ECO:0000313" key="2">
    <source>
        <dbReference type="EMBL" id="EHQ27653.1"/>
    </source>
</evidence>
<dbReference type="EMBL" id="CM001403">
    <property type="protein sequence ID" value="EHQ27653.1"/>
    <property type="molecule type" value="Genomic_DNA"/>
</dbReference>
<protein>
    <recommendedName>
        <fullName evidence="1">Fibrobacter succinogenes major paralogous domain-containing protein</fullName>
    </recommendedName>
</protein>